<evidence type="ECO:0000313" key="1">
    <source>
        <dbReference type="EMBL" id="GAA4651943.1"/>
    </source>
</evidence>
<protein>
    <recommendedName>
        <fullName evidence="3">Tetratricopeptide repeat protein</fullName>
    </recommendedName>
</protein>
<dbReference type="Proteomes" id="UP001500604">
    <property type="component" value="Unassembled WGS sequence"/>
</dbReference>
<dbReference type="Pfam" id="PF13432">
    <property type="entry name" value="TPR_16"/>
    <property type="match status" value="2"/>
</dbReference>
<dbReference type="SUPFAM" id="SSF81901">
    <property type="entry name" value="HCP-like"/>
    <property type="match status" value="1"/>
</dbReference>
<accession>A0ABP8V6R0</accession>
<dbReference type="Gene3D" id="1.25.40.10">
    <property type="entry name" value="Tetratricopeptide repeat domain"/>
    <property type="match status" value="2"/>
</dbReference>
<dbReference type="Pfam" id="PF14559">
    <property type="entry name" value="TPR_19"/>
    <property type="match status" value="1"/>
</dbReference>
<proteinExistence type="predicted"/>
<keyword evidence="2" id="KW-1185">Reference proteome</keyword>
<evidence type="ECO:0000313" key="2">
    <source>
        <dbReference type="Proteomes" id="UP001500604"/>
    </source>
</evidence>
<sequence>MTPLSPVRAFQLYVLLIPTLLLNTPEAHAGKALQQLLADIQLFITAGRYEKAQMDAEVLLEQTQPGSQKRAMVLRTLTQIAMLRGDYTTTSDHILELLDNYTLPNDLRITLETSLAQAWLQQGKVDNVIDRLTPLLNNEQLSVSNPLPWMILASALVSRERYSEALPVMKTAIALNRHAPAAWHELLLSIQFQLAAYEDSIATVKTLLDLHPNRARYWRQLASLYLMLDKPDEALAIMETGASHNLLDRLPDIGQMTWLRQSNGQPAQAARHLASALEKGTMANHAQHWEQLGELWLNAKETELAIDAFAKAGEHADSGQPWQRQAELQIHRQDWPSAATSLTNAIEKGGLKDAGKAWLLLGYLHLKNDNIDLATHAFQSATDWETVQNDAQQWLTWLAQSNGQPND</sequence>
<dbReference type="RefSeq" id="WP_345198416.1">
    <property type="nucleotide sequence ID" value="NZ_BAABFL010000466.1"/>
</dbReference>
<dbReference type="SUPFAM" id="SSF48452">
    <property type="entry name" value="TPR-like"/>
    <property type="match status" value="1"/>
</dbReference>
<comment type="caution">
    <text evidence="1">The sequence shown here is derived from an EMBL/GenBank/DDBJ whole genome shotgun (WGS) entry which is preliminary data.</text>
</comment>
<name>A0ABP8V6R0_9GAMM</name>
<reference evidence="2" key="1">
    <citation type="journal article" date="2019" name="Int. J. Syst. Evol. Microbiol.">
        <title>The Global Catalogue of Microorganisms (GCM) 10K type strain sequencing project: providing services to taxonomists for standard genome sequencing and annotation.</title>
        <authorList>
            <consortium name="The Broad Institute Genomics Platform"/>
            <consortium name="The Broad Institute Genome Sequencing Center for Infectious Disease"/>
            <person name="Wu L."/>
            <person name="Ma J."/>
        </authorList>
    </citation>
    <scope>NUCLEOTIDE SEQUENCE [LARGE SCALE GENOMIC DNA]</scope>
    <source>
        <strain evidence="2">JCM 17805</strain>
    </source>
</reference>
<evidence type="ECO:0008006" key="3">
    <source>
        <dbReference type="Google" id="ProtNLM"/>
    </source>
</evidence>
<organism evidence="1 2">
    <name type="scientific">Kistimonas scapharcae</name>
    <dbReference type="NCBI Taxonomy" id="1036133"/>
    <lineage>
        <taxon>Bacteria</taxon>
        <taxon>Pseudomonadati</taxon>
        <taxon>Pseudomonadota</taxon>
        <taxon>Gammaproteobacteria</taxon>
        <taxon>Oceanospirillales</taxon>
        <taxon>Endozoicomonadaceae</taxon>
        <taxon>Kistimonas</taxon>
    </lineage>
</organism>
<dbReference type="EMBL" id="BAABFL010000466">
    <property type="protein sequence ID" value="GAA4651943.1"/>
    <property type="molecule type" value="Genomic_DNA"/>
</dbReference>
<gene>
    <name evidence="1" type="ORF">GCM10023116_42270</name>
</gene>
<dbReference type="InterPro" id="IPR011990">
    <property type="entry name" value="TPR-like_helical_dom_sf"/>
</dbReference>